<proteinExistence type="predicted"/>
<dbReference type="AlphaFoldDB" id="A0A645C9U8"/>
<accession>A0A645C9U8</accession>
<gene>
    <name evidence="1" type="ORF">SDC9_120675</name>
</gene>
<name>A0A645C9U8_9ZZZZ</name>
<comment type="caution">
    <text evidence="1">The sequence shown here is derived from an EMBL/GenBank/DDBJ whole genome shotgun (WGS) entry which is preliminary data.</text>
</comment>
<protein>
    <submittedName>
        <fullName evidence="1">Uncharacterized protein</fullName>
    </submittedName>
</protein>
<dbReference type="EMBL" id="VSSQ01025511">
    <property type="protein sequence ID" value="MPM73693.1"/>
    <property type="molecule type" value="Genomic_DNA"/>
</dbReference>
<sequence length="58" mass="6789">MELALDRHGSGKLKLWIMRIDDTRIVPSRARSLLNYYVRTREEIEGRILNLLAHELGV</sequence>
<evidence type="ECO:0000313" key="1">
    <source>
        <dbReference type="EMBL" id="MPM73693.1"/>
    </source>
</evidence>
<organism evidence="1">
    <name type="scientific">bioreactor metagenome</name>
    <dbReference type="NCBI Taxonomy" id="1076179"/>
    <lineage>
        <taxon>unclassified sequences</taxon>
        <taxon>metagenomes</taxon>
        <taxon>ecological metagenomes</taxon>
    </lineage>
</organism>
<reference evidence="1" key="1">
    <citation type="submission" date="2019-08" db="EMBL/GenBank/DDBJ databases">
        <authorList>
            <person name="Kucharzyk K."/>
            <person name="Murdoch R.W."/>
            <person name="Higgins S."/>
            <person name="Loffler F."/>
        </authorList>
    </citation>
    <scope>NUCLEOTIDE SEQUENCE</scope>
</reference>